<dbReference type="RefSeq" id="WP_146758867.1">
    <property type="nucleotide sequence ID" value="NZ_PYAA01000033.1"/>
</dbReference>
<proteinExistence type="predicted"/>
<gene>
    <name evidence="1" type="ORF">LAH08_05263</name>
</gene>
<sequence length="234" mass="25606">MSIGVEASENELSIPIDYVPGVRGHAVLAVGPDSGGADALAVWRLGPTGVASGAWVVGFDEIERNPEQLRRIMWNLQDRCLIDWDRETPIGVLGRVTEVVPAELLSKLEDTILTIPELLEEISEHRSSYTTAVEQHRSHVKSKIAPLAWPTQLPGQEHLAAWAAKDRFASASQVAATALAVTAAVARTAQLWQDTEQARYRRTYLRSLGDPQPLPPLWLAQLRKAVHTNSSVSA</sequence>
<evidence type="ECO:0000313" key="2">
    <source>
        <dbReference type="Proteomes" id="UP000248966"/>
    </source>
</evidence>
<accession>A0A328N487</accession>
<reference evidence="1 2" key="1">
    <citation type="submission" date="2018-03" db="EMBL/GenBank/DDBJ databases">
        <title>Defining the species Micromonospora saelicesensis and Micromonospora noduli under the framework of genomics.</title>
        <authorList>
            <person name="Riesco R."/>
            <person name="Trujillo M.E."/>
        </authorList>
    </citation>
    <scope>NUCLEOTIDE SEQUENCE [LARGE SCALE GENOMIC DNA]</scope>
    <source>
        <strain evidence="1 2">LAH08</strain>
    </source>
</reference>
<dbReference type="InterPro" id="IPR046190">
    <property type="entry name" value="DUF6218"/>
</dbReference>
<protein>
    <submittedName>
        <fullName evidence="1">Uncharacterized protein</fullName>
    </submittedName>
</protein>
<dbReference type="Pfam" id="PF19726">
    <property type="entry name" value="DUF6218"/>
    <property type="match status" value="1"/>
</dbReference>
<dbReference type="EMBL" id="PYAA01000033">
    <property type="protein sequence ID" value="RAN96520.1"/>
    <property type="molecule type" value="Genomic_DNA"/>
</dbReference>
<dbReference type="Proteomes" id="UP000248966">
    <property type="component" value="Unassembled WGS sequence"/>
</dbReference>
<comment type="caution">
    <text evidence="1">The sequence shown here is derived from an EMBL/GenBank/DDBJ whole genome shotgun (WGS) entry which is preliminary data.</text>
</comment>
<evidence type="ECO:0000313" key="1">
    <source>
        <dbReference type="EMBL" id="RAN96520.1"/>
    </source>
</evidence>
<name>A0A328N487_9ACTN</name>
<organism evidence="1 2">
    <name type="scientific">Micromonospora noduli</name>
    <dbReference type="NCBI Taxonomy" id="709876"/>
    <lineage>
        <taxon>Bacteria</taxon>
        <taxon>Bacillati</taxon>
        <taxon>Actinomycetota</taxon>
        <taxon>Actinomycetes</taxon>
        <taxon>Micromonosporales</taxon>
        <taxon>Micromonosporaceae</taxon>
        <taxon>Micromonospora</taxon>
    </lineage>
</organism>
<dbReference type="AlphaFoldDB" id="A0A328N487"/>